<dbReference type="AlphaFoldDB" id="A0A016RXD4"/>
<dbReference type="EC" id="2.7.7.49" evidence="1"/>
<reference evidence="5" key="1">
    <citation type="journal article" date="2015" name="Nat. Genet.">
        <title>The genome and transcriptome of the zoonotic hookworm Ancylostoma ceylanicum identify infection-specific gene families.</title>
        <authorList>
            <person name="Schwarz E.M."/>
            <person name="Hu Y."/>
            <person name="Antoshechkin I."/>
            <person name="Miller M.M."/>
            <person name="Sternberg P.W."/>
            <person name="Aroian R.V."/>
        </authorList>
    </citation>
    <scope>NUCLEOTIDE SEQUENCE</scope>
    <source>
        <strain evidence="5">HY135</strain>
    </source>
</reference>
<proteinExistence type="predicted"/>
<dbReference type="FunFam" id="3.30.70.270:FF:000020">
    <property type="entry name" value="Transposon Tf2-6 polyprotein-like Protein"/>
    <property type="match status" value="1"/>
</dbReference>
<dbReference type="PANTHER" id="PTHR37984:SF5">
    <property type="entry name" value="PROTEIN NYNRIN-LIKE"/>
    <property type="match status" value="1"/>
</dbReference>
<evidence type="ECO:0000256" key="1">
    <source>
        <dbReference type="ARBA" id="ARBA00012493"/>
    </source>
</evidence>
<dbReference type="SUPFAM" id="SSF56672">
    <property type="entry name" value="DNA/RNA polymerases"/>
    <property type="match status" value="1"/>
</dbReference>
<dbReference type="Gene3D" id="3.30.70.270">
    <property type="match status" value="1"/>
</dbReference>
<sequence>MIDSDRVHMDPKKVEAISKYEAPNNVKELIVRTFLGMESFYRKVCLGFSKVARCIFALTSSKSVWKWSKEHEKAFDSVKEMITTAPVLMQPDIERARDGLRPLVICTDASTTGLGAVLSQEGMTSVFRV</sequence>
<dbReference type="Pfam" id="PF17919">
    <property type="entry name" value="RT_RNaseH_2"/>
    <property type="match status" value="1"/>
</dbReference>
<dbReference type="Proteomes" id="UP000024635">
    <property type="component" value="Unassembled WGS sequence"/>
</dbReference>
<dbReference type="GO" id="GO:0003964">
    <property type="term" value="F:RNA-directed DNA polymerase activity"/>
    <property type="evidence" value="ECO:0007669"/>
    <property type="project" value="UniProtKB-EC"/>
</dbReference>
<comment type="caution">
    <text evidence="4">The sequence shown here is derived from an EMBL/GenBank/DDBJ whole genome shotgun (WGS) entry which is preliminary data.</text>
</comment>
<keyword evidence="5" id="KW-1185">Reference proteome</keyword>
<accession>A0A016RXD4</accession>
<evidence type="ECO:0000259" key="3">
    <source>
        <dbReference type="Pfam" id="PF17919"/>
    </source>
</evidence>
<dbReference type="InterPro" id="IPR050951">
    <property type="entry name" value="Retrovirus_Pol_polyprotein"/>
</dbReference>
<gene>
    <name evidence="4" type="primary">Acey_s0355.g3336</name>
    <name evidence="4" type="ORF">Y032_0355g3336</name>
</gene>
<dbReference type="PANTHER" id="PTHR37984">
    <property type="entry name" value="PROTEIN CBG26694"/>
    <property type="match status" value="1"/>
</dbReference>
<dbReference type="InterPro" id="IPR041577">
    <property type="entry name" value="RT_RNaseH_2"/>
</dbReference>
<protein>
    <recommendedName>
        <fullName evidence="1">RNA-directed DNA polymerase</fullName>
        <ecNumber evidence="1">2.7.7.49</ecNumber>
    </recommendedName>
</protein>
<feature type="domain" description="Reverse transcriptase/retrotransposon-derived protein RNase H-like" evidence="3">
    <location>
        <begin position="67"/>
        <end position="123"/>
    </location>
</feature>
<keyword evidence="2" id="KW-0511">Multifunctional enzyme</keyword>
<dbReference type="EMBL" id="JARK01001691">
    <property type="protein sequence ID" value="EYB82634.1"/>
    <property type="molecule type" value="Genomic_DNA"/>
</dbReference>
<dbReference type="InterPro" id="IPR043128">
    <property type="entry name" value="Rev_trsase/Diguanyl_cyclase"/>
</dbReference>
<evidence type="ECO:0000313" key="5">
    <source>
        <dbReference type="Proteomes" id="UP000024635"/>
    </source>
</evidence>
<evidence type="ECO:0000256" key="2">
    <source>
        <dbReference type="ARBA" id="ARBA00023268"/>
    </source>
</evidence>
<dbReference type="STRING" id="53326.A0A016RXD4"/>
<organism evidence="4 5">
    <name type="scientific">Ancylostoma ceylanicum</name>
    <dbReference type="NCBI Taxonomy" id="53326"/>
    <lineage>
        <taxon>Eukaryota</taxon>
        <taxon>Metazoa</taxon>
        <taxon>Ecdysozoa</taxon>
        <taxon>Nematoda</taxon>
        <taxon>Chromadorea</taxon>
        <taxon>Rhabditida</taxon>
        <taxon>Rhabditina</taxon>
        <taxon>Rhabditomorpha</taxon>
        <taxon>Strongyloidea</taxon>
        <taxon>Ancylostomatidae</taxon>
        <taxon>Ancylostomatinae</taxon>
        <taxon>Ancylostoma</taxon>
    </lineage>
</organism>
<dbReference type="OrthoDB" id="5862884at2759"/>
<name>A0A016RXD4_9BILA</name>
<evidence type="ECO:0000313" key="4">
    <source>
        <dbReference type="EMBL" id="EYB82634.1"/>
    </source>
</evidence>
<dbReference type="InterPro" id="IPR043502">
    <property type="entry name" value="DNA/RNA_pol_sf"/>
</dbReference>